<keyword evidence="2" id="KW-1185">Reference proteome</keyword>
<comment type="caution">
    <text evidence="1">The sequence shown here is derived from an EMBL/GenBank/DDBJ whole genome shotgun (WGS) entry which is preliminary data.</text>
</comment>
<reference evidence="1 2" key="1">
    <citation type="journal article" date="2022" name="DNA Res.">
        <title>Chromosomal-level genome assembly of the orchid tree Bauhinia variegata (Leguminosae; Cercidoideae) supports the allotetraploid origin hypothesis of Bauhinia.</title>
        <authorList>
            <person name="Zhong Y."/>
            <person name="Chen Y."/>
            <person name="Zheng D."/>
            <person name="Pang J."/>
            <person name="Liu Y."/>
            <person name="Luo S."/>
            <person name="Meng S."/>
            <person name="Qian L."/>
            <person name="Wei D."/>
            <person name="Dai S."/>
            <person name="Zhou R."/>
        </authorList>
    </citation>
    <scope>NUCLEOTIDE SEQUENCE [LARGE SCALE GENOMIC DNA]</scope>
    <source>
        <strain evidence="1">BV-YZ2020</strain>
    </source>
</reference>
<protein>
    <submittedName>
        <fullName evidence="1">Uncharacterized protein</fullName>
    </submittedName>
</protein>
<sequence length="142" mass="16997">MPWYCRLQLGLRSCKEIFGEIMLGLSAEKELYLAQQQAQNLIYPELKSVKQWNSASTVRAKFPRKSKRKARKRVRKSMRPYSQKWGYIRIITGTIIGGILGFYVMHRLENNYKEKMNERLKNYEAELRRNKQERLNEFEESS</sequence>
<accession>A0ACB9PEB1</accession>
<proteinExistence type="predicted"/>
<evidence type="ECO:0000313" key="2">
    <source>
        <dbReference type="Proteomes" id="UP000828941"/>
    </source>
</evidence>
<name>A0ACB9PEB1_BAUVA</name>
<organism evidence="1 2">
    <name type="scientific">Bauhinia variegata</name>
    <name type="common">Purple orchid tree</name>
    <name type="synonym">Phanera variegata</name>
    <dbReference type="NCBI Taxonomy" id="167791"/>
    <lineage>
        <taxon>Eukaryota</taxon>
        <taxon>Viridiplantae</taxon>
        <taxon>Streptophyta</taxon>
        <taxon>Embryophyta</taxon>
        <taxon>Tracheophyta</taxon>
        <taxon>Spermatophyta</taxon>
        <taxon>Magnoliopsida</taxon>
        <taxon>eudicotyledons</taxon>
        <taxon>Gunneridae</taxon>
        <taxon>Pentapetalae</taxon>
        <taxon>rosids</taxon>
        <taxon>fabids</taxon>
        <taxon>Fabales</taxon>
        <taxon>Fabaceae</taxon>
        <taxon>Cercidoideae</taxon>
        <taxon>Cercideae</taxon>
        <taxon>Bauhiniinae</taxon>
        <taxon>Bauhinia</taxon>
    </lineage>
</organism>
<gene>
    <name evidence="1" type="ORF">L6164_007996</name>
</gene>
<evidence type="ECO:0000313" key="1">
    <source>
        <dbReference type="EMBL" id="KAI4347157.1"/>
    </source>
</evidence>
<dbReference type="Proteomes" id="UP000828941">
    <property type="component" value="Chromosome 4"/>
</dbReference>
<dbReference type="EMBL" id="CM039429">
    <property type="protein sequence ID" value="KAI4347157.1"/>
    <property type="molecule type" value="Genomic_DNA"/>
</dbReference>